<protein>
    <submittedName>
        <fullName evidence="2">Uncharacterized protein</fullName>
    </submittedName>
</protein>
<gene>
    <name evidence="2" type="ORF">DFH07DRAFT_948911</name>
</gene>
<evidence type="ECO:0000313" key="3">
    <source>
        <dbReference type="Proteomes" id="UP001215280"/>
    </source>
</evidence>
<organism evidence="2 3">
    <name type="scientific">Mycena maculata</name>
    <dbReference type="NCBI Taxonomy" id="230809"/>
    <lineage>
        <taxon>Eukaryota</taxon>
        <taxon>Fungi</taxon>
        <taxon>Dikarya</taxon>
        <taxon>Basidiomycota</taxon>
        <taxon>Agaricomycotina</taxon>
        <taxon>Agaricomycetes</taxon>
        <taxon>Agaricomycetidae</taxon>
        <taxon>Agaricales</taxon>
        <taxon>Marasmiineae</taxon>
        <taxon>Mycenaceae</taxon>
        <taxon>Mycena</taxon>
    </lineage>
</organism>
<accession>A0AAD7KIQ1</accession>
<reference evidence="2" key="1">
    <citation type="submission" date="2023-03" db="EMBL/GenBank/DDBJ databases">
        <title>Massive genome expansion in bonnet fungi (Mycena s.s.) driven by repeated elements and novel gene families across ecological guilds.</title>
        <authorList>
            <consortium name="Lawrence Berkeley National Laboratory"/>
            <person name="Harder C.B."/>
            <person name="Miyauchi S."/>
            <person name="Viragh M."/>
            <person name="Kuo A."/>
            <person name="Thoen E."/>
            <person name="Andreopoulos B."/>
            <person name="Lu D."/>
            <person name="Skrede I."/>
            <person name="Drula E."/>
            <person name="Henrissat B."/>
            <person name="Morin E."/>
            <person name="Kohler A."/>
            <person name="Barry K."/>
            <person name="LaButti K."/>
            <person name="Morin E."/>
            <person name="Salamov A."/>
            <person name="Lipzen A."/>
            <person name="Mereny Z."/>
            <person name="Hegedus B."/>
            <person name="Baldrian P."/>
            <person name="Stursova M."/>
            <person name="Weitz H."/>
            <person name="Taylor A."/>
            <person name="Grigoriev I.V."/>
            <person name="Nagy L.G."/>
            <person name="Martin F."/>
            <person name="Kauserud H."/>
        </authorList>
    </citation>
    <scope>NUCLEOTIDE SEQUENCE</scope>
    <source>
        <strain evidence="2">CBHHK188m</strain>
    </source>
</reference>
<keyword evidence="3" id="KW-1185">Reference proteome</keyword>
<sequence>MLVIDGMYCVLEGLVHYHCYKVLRVDAVVAKKKERGPVALSRIGLQEKQIFAIQSRLVAPFALEDSAEPVEPVDESLVPHVDKDQEMPESGENPVAAPHAANESGAVGKLRKALQSKNLAPLRFVCHSLDLDISGVKLKKADYSDELITWSLTQPRAGFEHDWVSYTDQVDAPYQLKNSAVEEPQVPKIQLLLMQPLGPGEGEVVSNVSAVPDGNEPLAAPLVSPPDAEKSKVETAAAAL</sequence>
<evidence type="ECO:0000313" key="2">
    <source>
        <dbReference type="EMBL" id="KAJ7783917.1"/>
    </source>
</evidence>
<dbReference type="EMBL" id="JARJLG010000002">
    <property type="protein sequence ID" value="KAJ7783917.1"/>
    <property type="molecule type" value="Genomic_DNA"/>
</dbReference>
<name>A0AAD7KIQ1_9AGAR</name>
<proteinExistence type="predicted"/>
<comment type="caution">
    <text evidence="2">The sequence shown here is derived from an EMBL/GenBank/DDBJ whole genome shotgun (WGS) entry which is preliminary data.</text>
</comment>
<evidence type="ECO:0000256" key="1">
    <source>
        <dbReference type="SAM" id="MobiDB-lite"/>
    </source>
</evidence>
<dbReference type="Proteomes" id="UP001215280">
    <property type="component" value="Unassembled WGS sequence"/>
</dbReference>
<dbReference type="AlphaFoldDB" id="A0AAD7KIQ1"/>
<feature type="region of interest" description="Disordered" evidence="1">
    <location>
        <begin position="215"/>
        <end position="240"/>
    </location>
</feature>